<feature type="signal peptide" evidence="2">
    <location>
        <begin position="1"/>
        <end position="25"/>
    </location>
</feature>
<dbReference type="Proteomes" id="UP000019251">
    <property type="component" value="Unassembled WGS sequence"/>
</dbReference>
<dbReference type="RefSeq" id="WP_036105457.1">
    <property type="nucleotide sequence ID" value="NZ_AODG01000007.1"/>
</dbReference>
<evidence type="ECO:0000313" key="5">
    <source>
        <dbReference type="EMBL" id="EUJ28742.1"/>
    </source>
</evidence>
<evidence type="ECO:0000256" key="1">
    <source>
        <dbReference type="SAM" id="Phobius"/>
    </source>
</evidence>
<feature type="transmembrane region" description="Helical" evidence="1">
    <location>
        <begin position="309"/>
        <end position="329"/>
    </location>
</feature>
<evidence type="ECO:0000313" key="6">
    <source>
        <dbReference type="Proteomes" id="UP000019251"/>
    </source>
</evidence>
<reference evidence="5 6" key="1">
    <citation type="submission" date="2012-12" db="EMBL/GenBank/DDBJ databases">
        <title>Novel taxa of Listeriaceae from agricultural environments in the United States.</title>
        <authorList>
            <person name="den Bakker H.C."/>
            <person name="Allred A."/>
            <person name="Warchocki S."/>
            <person name="Wright E.M."/>
            <person name="Burrell A."/>
            <person name="Nightingale K.K."/>
            <person name="Kephart D."/>
            <person name="Wiedmann M."/>
        </authorList>
    </citation>
    <scope>NUCLEOTIDE SEQUENCE [LARGE SCALE GENOMIC DNA]</scope>
    <source>
        <strain evidence="5 6">FSL F6-1183</strain>
    </source>
</reference>
<gene>
    <name evidence="5" type="ORF">LMUR_06637</name>
</gene>
<accession>A0A829R8S8</accession>
<keyword evidence="1" id="KW-1133">Transmembrane helix</keyword>
<keyword evidence="1" id="KW-0812">Transmembrane</keyword>
<evidence type="ECO:0000256" key="2">
    <source>
        <dbReference type="SAM" id="SignalP"/>
    </source>
</evidence>
<feature type="domain" description="WxL Interacting Protein peptidoglycan binding" evidence="3">
    <location>
        <begin position="30"/>
        <end position="149"/>
    </location>
</feature>
<sequence length="342" mass="39246">MKKLIFALFVALVSIAFLHSNPTKAAPMNFSVETIMPTNQIDKTKTYFDLKMKPNQNQNLKVKLRNNKAMDITVQIKTNPATTNINGIIDYGVTPRKADNTLKYKFNELMYVPHEVKLKAHETKTISLSLKMPKEKYKGIILGGIHFQEAQNKKTAKDDGNVEITNSYAYIVGVSLKETNDRVQPKLQLTSVKAGQVNYKNAFLANIQNPKAKIMKHLKIEGYVYRANNLKKPLYSRKAENLRMAPNSNFDFAIPLNDRNFKKGTYVFKGKATNELGTWYFNKEFKIKGGVEKLNKSSVDQVKDSTFNWLWVVIIVCLLIILFLIFLLIRRKKEEDQVNQNE</sequence>
<evidence type="ECO:0000259" key="3">
    <source>
        <dbReference type="Pfam" id="PF06030"/>
    </source>
</evidence>
<proteinExistence type="predicted"/>
<name>A0A829R8S8_LISGR</name>
<dbReference type="Pfam" id="PF11797">
    <property type="entry name" value="WxLIP_HBD"/>
    <property type="match status" value="1"/>
</dbReference>
<dbReference type="AlphaFoldDB" id="A0A829R8S8"/>
<dbReference type="InterPro" id="IPR021759">
    <property type="entry name" value="WxLIP_HBD"/>
</dbReference>
<feature type="domain" description="WxL Interacting Protein host binding" evidence="4">
    <location>
        <begin position="161"/>
        <end position="290"/>
    </location>
</feature>
<protein>
    <recommendedName>
        <fullName evidence="7">DUF3324 domain-containing protein</fullName>
    </recommendedName>
</protein>
<keyword evidence="1" id="KW-0472">Membrane</keyword>
<comment type="caution">
    <text evidence="5">The sequence shown here is derived from an EMBL/GenBank/DDBJ whole genome shotgun (WGS) entry which is preliminary data.</text>
</comment>
<dbReference type="InterPro" id="IPR010317">
    <property type="entry name" value="WxLIP_PGBD"/>
</dbReference>
<keyword evidence="2" id="KW-0732">Signal</keyword>
<organism evidence="5 6">
    <name type="scientific">Listeria grayi FSL F6-1183</name>
    <dbReference type="NCBI Taxonomy" id="1265827"/>
    <lineage>
        <taxon>Bacteria</taxon>
        <taxon>Bacillati</taxon>
        <taxon>Bacillota</taxon>
        <taxon>Bacilli</taxon>
        <taxon>Bacillales</taxon>
        <taxon>Listeriaceae</taxon>
        <taxon>Listeria</taxon>
    </lineage>
</organism>
<dbReference type="Pfam" id="PF06030">
    <property type="entry name" value="WxLIP_PGBD"/>
    <property type="match status" value="1"/>
</dbReference>
<dbReference type="EMBL" id="AODG01000007">
    <property type="protein sequence ID" value="EUJ28742.1"/>
    <property type="molecule type" value="Genomic_DNA"/>
</dbReference>
<evidence type="ECO:0000259" key="4">
    <source>
        <dbReference type="Pfam" id="PF11797"/>
    </source>
</evidence>
<feature type="chain" id="PRO_5032615039" description="DUF3324 domain-containing protein" evidence="2">
    <location>
        <begin position="26"/>
        <end position="342"/>
    </location>
</feature>
<evidence type="ECO:0008006" key="7">
    <source>
        <dbReference type="Google" id="ProtNLM"/>
    </source>
</evidence>